<keyword evidence="2" id="KW-1185">Reference proteome</keyword>
<dbReference type="Proteomes" id="UP001390339">
    <property type="component" value="Unassembled WGS sequence"/>
</dbReference>
<reference evidence="1 2" key="1">
    <citation type="journal article" date="2024" name="IMA Fungus">
        <title>Apiospora arundinis, a panoply of carbohydrate-active enzymes and secondary metabolites.</title>
        <authorList>
            <person name="Sorensen T."/>
            <person name="Petersen C."/>
            <person name="Muurmann A.T."/>
            <person name="Christiansen J.V."/>
            <person name="Brundto M.L."/>
            <person name="Overgaard C.K."/>
            <person name="Boysen A.T."/>
            <person name="Wollenberg R.D."/>
            <person name="Larsen T.O."/>
            <person name="Sorensen J.L."/>
            <person name="Nielsen K.L."/>
            <person name="Sondergaard T.E."/>
        </authorList>
    </citation>
    <scope>NUCLEOTIDE SEQUENCE [LARGE SCALE GENOMIC DNA]</scope>
    <source>
        <strain evidence="1 2">AAU 773</strain>
    </source>
</reference>
<dbReference type="EMBL" id="JAPCWZ010000010">
    <property type="protein sequence ID" value="KAK8849114.1"/>
    <property type="molecule type" value="Genomic_DNA"/>
</dbReference>
<gene>
    <name evidence="1" type="ORF">PGQ11_015594</name>
</gene>
<name>A0ABR2HMK2_9PEZI</name>
<comment type="caution">
    <text evidence="1">The sequence shown here is derived from an EMBL/GenBank/DDBJ whole genome shotgun (WGS) entry which is preliminary data.</text>
</comment>
<organism evidence="1 2">
    <name type="scientific">Apiospora arundinis</name>
    <dbReference type="NCBI Taxonomy" id="335852"/>
    <lineage>
        <taxon>Eukaryota</taxon>
        <taxon>Fungi</taxon>
        <taxon>Dikarya</taxon>
        <taxon>Ascomycota</taxon>
        <taxon>Pezizomycotina</taxon>
        <taxon>Sordariomycetes</taxon>
        <taxon>Xylariomycetidae</taxon>
        <taxon>Amphisphaeriales</taxon>
        <taxon>Apiosporaceae</taxon>
        <taxon>Apiospora</taxon>
    </lineage>
</organism>
<proteinExistence type="predicted"/>
<evidence type="ECO:0000313" key="2">
    <source>
        <dbReference type="Proteomes" id="UP001390339"/>
    </source>
</evidence>
<protein>
    <submittedName>
        <fullName evidence="1">Uncharacterized protein</fullName>
    </submittedName>
</protein>
<accession>A0ABR2HMK2</accession>
<sequence length="101" mass="11323">MVVEESENEDNVQVQAGMATNLRVGIEEHRCGSEDMAAQYYADKPIVTAEDEKFNGTYLCESLRTHAVEALKYLEVGDILLLRRQATAALDFLEIIDKLDS</sequence>
<evidence type="ECO:0000313" key="1">
    <source>
        <dbReference type="EMBL" id="KAK8849114.1"/>
    </source>
</evidence>